<evidence type="ECO:0000313" key="2">
    <source>
        <dbReference type="Proteomes" id="UP000662973"/>
    </source>
</evidence>
<organism evidence="1 2">
    <name type="scientific">Halapricum desulfuricans</name>
    <dbReference type="NCBI Taxonomy" id="2841257"/>
    <lineage>
        <taxon>Archaea</taxon>
        <taxon>Methanobacteriati</taxon>
        <taxon>Methanobacteriota</taxon>
        <taxon>Stenosarchaea group</taxon>
        <taxon>Halobacteria</taxon>
        <taxon>Halobacteriales</taxon>
        <taxon>Haloarculaceae</taxon>
        <taxon>Halapricum</taxon>
    </lineage>
</organism>
<name>A0A897N4X6_9EURY</name>
<dbReference type="Proteomes" id="UP000662973">
    <property type="component" value="Chromosome"/>
</dbReference>
<dbReference type="EMBL" id="CP064788">
    <property type="protein sequence ID" value="QSG07922.1"/>
    <property type="molecule type" value="Genomic_DNA"/>
</dbReference>
<dbReference type="KEGG" id="hds:HSR122_0515"/>
<sequence length="73" mass="8241">MHGCVKCLGVKPRGFLFPRRALQIPQGNPQGAQSPQAWIRPLPDLLGDDDRASDRPCFWTLSQTRWVPSHFSV</sequence>
<evidence type="ECO:0000313" key="1">
    <source>
        <dbReference type="EMBL" id="QSG07922.1"/>
    </source>
</evidence>
<accession>A0A897N4X6</accession>
<protein>
    <submittedName>
        <fullName evidence="1">Uncharacterized protein</fullName>
    </submittedName>
</protein>
<dbReference type="AlphaFoldDB" id="A0A897N4X6"/>
<gene>
    <name evidence="1" type="ORF">HSR122_0515</name>
</gene>
<keyword evidence="2" id="KW-1185">Reference proteome</keyword>
<reference evidence="1 2" key="1">
    <citation type="submission" date="2020-11" db="EMBL/GenBank/DDBJ databases">
        <title>Carbohydrate-dependent, anaerobic sulfur respiration: A novel catabolism in halophilic archaea.</title>
        <authorList>
            <person name="Sorokin D.Y."/>
            <person name="Messina E."/>
            <person name="Smedile F."/>
            <person name="La Cono V."/>
            <person name="Hallsworth J.E."/>
            <person name="Yakimov M.M."/>
        </authorList>
    </citation>
    <scope>NUCLEOTIDE SEQUENCE [LARGE SCALE GENOMIC DNA]</scope>
    <source>
        <strain evidence="1 2">HSR12-2</strain>
    </source>
</reference>
<proteinExistence type="predicted"/>